<gene>
    <name evidence="2" type="ORF">UFOPK1726_00216</name>
</gene>
<dbReference type="AlphaFoldDB" id="A0A6J6E0Z7"/>
<accession>A0A6J6E0Z7</accession>
<name>A0A6J6E0Z7_9ZZZZ</name>
<evidence type="ECO:0000313" key="2">
    <source>
        <dbReference type="EMBL" id="CAB4570032.1"/>
    </source>
</evidence>
<keyword evidence="1" id="KW-0812">Transmembrane</keyword>
<organism evidence="2">
    <name type="scientific">freshwater metagenome</name>
    <dbReference type="NCBI Taxonomy" id="449393"/>
    <lineage>
        <taxon>unclassified sequences</taxon>
        <taxon>metagenomes</taxon>
        <taxon>ecological metagenomes</taxon>
    </lineage>
</organism>
<sequence length="98" mass="11065">MFSLSIANDSDKFLTGRTQSSLQILVNGLDLLLRRGNAVSTLLWWSLPILTLVIGTAWAIWNSKPRRSNHPDRDIQARRRFEQAVDRVTDKPTSSSGE</sequence>
<keyword evidence="1" id="KW-0472">Membrane</keyword>
<evidence type="ECO:0000256" key="1">
    <source>
        <dbReference type="SAM" id="Phobius"/>
    </source>
</evidence>
<protein>
    <submittedName>
        <fullName evidence="2">Unannotated protein</fullName>
    </submittedName>
</protein>
<keyword evidence="1" id="KW-1133">Transmembrane helix</keyword>
<dbReference type="EMBL" id="CAEZTT010000013">
    <property type="protein sequence ID" value="CAB4570032.1"/>
    <property type="molecule type" value="Genomic_DNA"/>
</dbReference>
<feature type="transmembrane region" description="Helical" evidence="1">
    <location>
        <begin position="42"/>
        <end position="61"/>
    </location>
</feature>
<proteinExistence type="predicted"/>
<reference evidence="2" key="1">
    <citation type="submission" date="2020-05" db="EMBL/GenBank/DDBJ databases">
        <authorList>
            <person name="Chiriac C."/>
            <person name="Salcher M."/>
            <person name="Ghai R."/>
            <person name="Kavagutti S V."/>
        </authorList>
    </citation>
    <scope>NUCLEOTIDE SEQUENCE</scope>
</reference>